<dbReference type="CDD" id="cd01948">
    <property type="entry name" value="EAL"/>
    <property type="match status" value="1"/>
</dbReference>
<dbReference type="Pfam" id="PF00563">
    <property type="entry name" value="EAL"/>
    <property type="match status" value="1"/>
</dbReference>
<accession>A0ABS1H610</accession>
<dbReference type="InterPro" id="IPR043128">
    <property type="entry name" value="Rev_trsase/Diguanyl_cyclase"/>
</dbReference>
<dbReference type="SUPFAM" id="SSF55073">
    <property type="entry name" value="Nucleotide cyclase"/>
    <property type="match status" value="1"/>
</dbReference>
<evidence type="ECO:0000313" key="8">
    <source>
        <dbReference type="EMBL" id="MBK3494855.1"/>
    </source>
</evidence>
<reference evidence="8 9" key="1">
    <citation type="submission" date="2020-12" db="EMBL/GenBank/DDBJ databases">
        <title>YIM B01967 draft genome.</title>
        <authorList>
            <person name="Yan X."/>
        </authorList>
    </citation>
    <scope>NUCLEOTIDE SEQUENCE [LARGE SCALE GENOMIC DNA]</scope>
    <source>
        <strain evidence="8 9">YIM B01967</strain>
    </source>
</reference>
<dbReference type="InterPro" id="IPR003660">
    <property type="entry name" value="HAMP_dom"/>
</dbReference>
<keyword evidence="2" id="KW-1003">Cell membrane</keyword>
<dbReference type="NCBIfam" id="TIGR00254">
    <property type="entry name" value="GGDEF"/>
    <property type="match status" value="1"/>
</dbReference>
<proteinExistence type="predicted"/>
<dbReference type="Gene3D" id="3.20.20.450">
    <property type="entry name" value="EAL domain"/>
    <property type="match status" value="1"/>
</dbReference>
<dbReference type="SMART" id="SM00267">
    <property type="entry name" value="GGDEF"/>
    <property type="match status" value="1"/>
</dbReference>
<dbReference type="InterPro" id="IPR000160">
    <property type="entry name" value="GGDEF_dom"/>
</dbReference>
<dbReference type="PROSITE" id="PS50885">
    <property type="entry name" value="HAMP"/>
    <property type="match status" value="1"/>
</dbReference>
<dbReference type="InterPro" id="IPR001633">
    <property type="entry name" value="EAL_dom"/>
</dbReference>
<dbReference type="SUPFAM" id="SSF141868">
    <property type="entry name" value="EAL domain-like"/>
    <property type="match status" value="1"/>
</dbReference>
<dbReference type="CDD" id="cd01949">
    <property type="entry name" value="GGDEF"/>
    <property type="match status" value="1"/>
</dbReference>
<evidence type="ECO:0000259" key="7">
    <source>
        <dbReference type="PROSITE" id="PS50887"/>
    </source>
</evidence>
<dbReference type="Gene3D" id="6.10.340.10">
    <property type="match status" value="1"/>
</dbReference>
<comment type="subcellular location">
    <subcellularLocation>
        <location evidence="1">Cell membrane</location>
    </subcellularLocation>
</comment>
<dbReference type="InterPro" id="IPR029151">
    <property type="entry name" value="Sensor-like_sf"/>
</dbReference>
<evidence type="ECO:0000256" key="3">
    <source>
        <dbReference type="ARBA" id="ARBA00023136"/>
    </source>
</evidence>
<name>A0ABS1H610_9BACL</name>
<gene>
    <name evidence="8" type="ORF">JFL43_08275</name>
</gene>
<keyword evidence="4" id="KW-1133">Transmembrane helix</keyword>
<dbReference type="Gene3D" id="3.30.70.270">
    <property type="match status" value="1"/>
</dbReference>
<protein>
    <submittedName>
        <fullName evidence="8">EAL domain-containing protein</fullName>
    </submittedName>
</protein>
<feature type="transmembrane region" description="Helical" evidence="4">
    <location>
        <begin position="12"/>
        <end position="36"/>
    </location>
</feature>
<dbReference type="CDD" id="cd18773">
    <property type="entry name" value="PDC1_HK_sensor"/>
    <property type="match status" value="1"/>
</dbReference>
<dbReference type="InterPro" id="IPR052155">
    <property type="entry name" value="Biofilm_reg_signaling"/>
</dbReference>
<dbReference type="CDD" id="cd06225">
    <property type="entry name" value="HAMP"/>
    <property type="match status" value="1"/>
</dbReference>
<dbReference type="EMBL" id="JAEOAH010000007">
    <property type="protein sequence ID" value="MBK3494855.1"/>
    <property type="molecule type" value="Genomic_DNA"/>
</dbReference>
<evidence type="ECO:0000256" key="4">
    <source>
        <dbReference type="SAM" id="Phobius"/>
    </source>
</evidence>
<feature type="domain" description="GGDEF" evidence="7">
    <location>
        <begin position="397"/>
        <end position="528"/>
    </location>
</feature>
<keyword evidence="9" id="KW-1185">Reference proteome</keyword>
<dbReference type="InterPro" id="IPR035919">
    <property type="entry name" value="EAL_sf"/>
</dbReference>
<dbReference type="PROSITE" id="PS50887">
    <property type="entry name" value="GGDEF"/>
    <property type="match status" value="1"/>
</dbReference>
<feature type="transmembrane region" description="Helical" evidence="4">
    <location>
        <begin position="289"/>
        <end position="308"/>
    </location>
</feature>
<dbReference type="InterPro" id="IPR029787">
    <property type="entry name" value="Nucleotide_cyclase"/>
</dbReference>
<organism evidence="8 9">
    <name type="scientific">Viridibacillus soli</name>
    <dbReference type="NCBI Taxonomy" id="2798301"/>
    <lineage>
        <taxon>Bacteria</taxon>
        <taxon>Bacillati</taxon>
        <taxon>Bacillota</taxon>
        <taxon>Bacilli</taxon>
        <taxon>Bacillales</taxon>
        <taxon>Caryophanaceae</taxon>
        <taxon>Viridibacillus</taxon>
    </lineage>
</organism>
<keyword evidence="4" id="KW-0812">Transmembrane</keyword>
<keyword evidence="3 4" id="KW-0472">Membrane</keyword>
<evidence type="ECO:0000259" key="6">
    <source>
        <dbReference type="PROSITE" id="PS50885"/>
    </source>
</evidence>
<evidence type="ECO:0000256" key="2">
    <source>
        <dbReference type="ARBA" id="ARBA00022475"/>
    </source>
</evidence>
<evidence type="ECO:0000256" key="1">
    <source>
        <dbReference type="ARBA" id="ARBA00004236"/>
    </source>
</evidence>
<dbReference type="SMART" id="SM00304">
    <property type="entry name" value="HAMP"/>
    <property type="match status" value="1"/>
</dbReference>
<dbReference type="SUPFAM" id="SSF103190">
    <property type="entry name" value="Sensory domain-like"/>
    <property type="match status" value="1"/>
</dbReference>
<dbReference type="Gene3D" id="3.30.450.20">
    <property type="entry name" value="PAS domain"/>
    <property type="match status" value="1"/>
</dbReference>
<feature type="domain" description="HAMP" evidence="6">
    <location>
        <begin position="309"/>
        <end position="361"/>
    </location>
</feature>
<evidence type="ECO:0000259" key="5">
    <source>
        <dbReference type="PROSITE" id="PS50883"/>
    </source>
</evidence>
<dbReference type="RefSeq" id="WP_200748659.1">
    <property type="nucleotide sequence ID" value="NZ_JAEOAH010000007.1"/>
</dbReference>
<dbReference type="PROSITE" id="PS50883">
    <property type="entry name" value="EAL"/>
    <property type="match status" value="1"/>
</dbReference>
<dbReference type="SMART" id="SM00052">
    <property type="entry name" value="EAL"/>
    <property type="match status" value="1"/>
</dbReference>
<dbReference type="SUPFAM" id="SSF158472">
    <property type="entry name" value="HAMP domain-like"/>
    <property type="match status" value="1"/>
</dbReference>
<dbReference type="Proteomes" id="UP000618943">
    <property type="component" value="Unassembled WGS sequence"/>
</dbReference>
<dbReference type="PANTHER" id="PTHR44757">
    <property type="entry name" value="DIGUANYLATE CYCLASE DGCP"/>
    <property type="match status" value="1"/>
</dbReference>
<dbReference type="PANTHER" id="PTHR44757:SF2">
    <property type="entry name" value="BIOFILM ARCHITECTURE MAINTENANCE PROTEIN MBAA"/>
    <property type="match status" value="1"/>
</dbReference>
<feature type="domain" description="EAL" evidence="5">
    <location>
        <begin position="537"/>
        <end position="791"/>
    </location>
</feature>
<sequence length="795" mass="90984">MVKKLWVNKISFTWKVLVPMLIVVLSFFILIATFTYSNIKKIHLQQLERELSLEIDSIEKQFSNELSQKGKVAQCIAEKTVVDKFLQHSNRRGNAKSFDLYKSVQQLLDDAKSMNGHIDLAWVANVDGEIILGNSSVPSEDIYKLKKRPWFTLAVKQEDVFYTKPYEDEYMKRRTISIIYPITSNNKRTGYVGIDVALNNLLPMSNPGGITGQNIVLLSSNSEILLDDHRMWPLFEDENIPLNVPSPVSNAKGAYYVELREVTNSDWKMAVYVLEEKVLAPLKGFQKKIIFFWLIAMLILFFVIKAVLKYSMRDFNSVVDQLKQIENGDYTKKIKVQRKDEVGRIADAAEHMGKQIHKQMEILNFQANFDMLTKLPNRSSIEQKIENGIHQSQLQNAEMTVAFIDVDNFKEVNDTYGHAYGDELLIQIGQRVQARLGENSYFGRFGGDEFILLIKANPKAIQQNLKEILQIFEEPFDLHGYDVYASVSIGVADYPTDSLSRGGLLAKADTALYEAKKQGRNRIEFFQDEMKDCFEKKMRLEAGLHTALENNEFELFYQPQLNVSLGYMASAEALIRWNHPEWGMVSPAEFIPLAESSGRISSIGAWVIDEGFKMAKELKQHYPKLQRIGLNVSSVQLREQNFVEQVKVALAEYNIEPSLIEFEITESVVIDRLEETIEKLSELKKLGIALALDDFGTGYSSLNYLRRLPIDRVKLDRSFIQEMDEDPKLATMVHHIIEMAHGIGLEVVAEGVETEKQMQMLNALQVDKVQGYFYSRPIDQKGLYAFIDAKYGEIQ</sequence>
<dbReference type="Pfam" id="PF22673">
    <property type="entry name" value="MCP-like_PDC_1"/>
    <property type="match status" value="1"/>
</dbReference>
<evidence type="ECO:0000313" key="9">
    <source>
        <dbReference type="Proteomes" id="UP000618943"/>
    </source>
</evidence>
<dbReference type="Pfam" id="PF00990">
    <property type="entry name" value="GGDEF"/>
    <property type="match status" value="1"/>
</dbReference>
<comment type="caution">
    <text evidence="8">The sequence shown here is derived from an EMBL/GenBank/DDBJ whole genome shotgun (WGS) entry which is preliminary data.</text>
</comment>